<sequence>MKFFCIMVLWLFQLLRNHHFSNQQLLRDWHILFSLHAPFQIQKETFYDSVIPVICATTHTADNAVLNQQSLILSTGIVDATI</sequence>
<organism evidence="1 2">
    <name type="scientific">Glaciimonas immobilis</name>
    <dbReference type="NCBI Taxonomy" id="728004"/>
    <lineage>
        <taxon>Bacteria</taxon>
        <taxon>Pseudomonadati</taxon>
        <taxon>Pseudomonadota</taxon>
        <taxon>Betaproteobacteria</taxon>
        <taxon>Burkholderiales</taxon>
        <taxon>Oxalobacteraceae</taxon>
        <taxon>Glaciimonas</taxon>
    </lineage>
</organism>
<name>A0A840RW26_9BURK</name>
<reference evidence="1 2" key="1">
    <citation type="submission" date="2020-08" db="EMBL/GenBank/DDBJ databases">
        <title>Genomic Encyclopedia of Type Strains, Phase IV (KMG-IV): sequencing the most valuable type-strain genomes for metagenomic binning, comparative biology and taxonomic classification.</title>
        <authorList>
            <person name="Goeker M."/>
        </authorList>
    </citation>
    <scope>NUCLEOTIDE SEQUENCE [LARGE SCALE GENOMIC DNA]</scope>
    <source>
        <strain evidence="1 2">DSM 23240</strain>
    </source>
</reference>
<proteinExistence type="predicted"/>
<accession>A0A840RW26</accession>
<comment type="caution">
    <text evidence="1">The sequence shown here is derived from an EMBL/GenBank/DDBJ whole genome shotgun (WGS) entry which is preliminary data.</text>
</comment>
<gene>
    <name evidence="1" type="ORF">HNR39_002925</name>
</gene>
<dbReference type="Proteomes" id="UP000571084">
    <property type="component" value="Unassembled WGS sequence"/>
</dbReference>
<dbReference type="EMBL" id="JACHHQ010000006">
    <property type="protein sequence ID" value="MBB5201076.1"/>
    <property type="molecule type" value="Genomic_DNA"/>
</dbReference>
<dbReference type="AlphaFoldDB" id="A0A840RW26"/>
<keyword evidence="2" id="KW-1185">Reference proteome</keyword>
<evidence type="ECO:0000313" key="2">
    <source>
        <dbReference type="Proteomes" id="UP000571084"/>
    </source>
</evidence>
<evidence type="ECO:0000313" key="1">
    <source>
        <dbReference type="EMBL" id="MBB5201076.1"/>
    </source>
</evidence>
<protein>
    <submittedName>
        <fullName evidence="1">Uncharacterized protein</fullName>
    </submittedName>
</protein>